<comment type="caution">
    <text evidence="7">The sequence shown here is derived from an EMBL/GenBank/DDBJ whole genome shotgun (WGS) entry which is preliminary data.</text>
</comment>
<keyword evidence="3 6" id="KW-0349">Heme</keyword>
<proteinExistence type="inferred from homology"/>
<evidence type="ECO:0000256" key="3">
    <source>
        <dbReference type="ARBA" id="ARBA00022617"/>
    </source>
</evidence>
<evidence type="ECO:0000256" key="5">
    <source>
        <dbReference type="ARBA" id="ARBA00023004"/>
    </source>
</evidence>
<dbReference type="RefSeq" id="XP_070921426.1">
    <property type="nucleotide sequence ID" value="XM_071065325.1"/>
</dbReference>
<protein>
    <submittedName>
        <fullName evidence="7">Pisatin demethylase</fullName>
    </submittedName>
</protein>
<evidence type="ECO:0000256" key="6">
    <source>
        <dbReference type="RuleBase" id="RU000461"/>
    </source>
</evidence>
<keyword evidence="5 6" id="KW-0408">Iron</keyword>
<comment type="cofactor">
    <cofactor evidence="1">
        <name>heme</name>
        <dbReference type="ChEBI" id="CHEBI:30413"/>
    </cofactor>
</comment>
<dbReference type="InterPro" id="IPR017972">
    <property type="entry name" value="Cyt_P450_CS"/>
</dbReference>
<organism evidence="7 8">
    <name type="scientific">Madurella fahalii</name>
    <dbReference type="NCBI Taxonomy" id="1157608"/>
    <lineage>
        <taxon>Eukaryota</taxon>
        <taxon>Fungi</taxon>
        <taxon>Dikarya</taxon>
        <taxon>Ascomycota</taxon>
        <taxon>Pezizomycotina</taxon>
        <taxon>Sordariomycetes</taxon>
        <taxon>Sordariomycetidae</taxon>
        <taxon>Sordariales</taxon>
        <taxon>Sordariales incertae sedis</taxon>
        <taxon>Madurella</taxon>
    </lineage>
</organism>
<keyword evidence="6" id="KW-0503">Monooxygenase</keyword>
<dbReference type="Gene3D" id="1.10.630.10">
    <property type="entry name" value="Cytochrome P450"/>
    <property type="match status" value="1"/>
</dbReference>
<dbReference type="PRINTS" id="PR00463">
    <property type="entry name" value="EP450I"/>
</dbReference>
<sequence>MELLSVLVLAIVAIASALVLRIIYNLYFHPLARFPGPWYAASFSLSGAIVSLLRREPEWMMGLAKKYGAGDNPIRISPNLLLFPRSSTLKDIYCKAQLNTKGPLYGTGVLGPPHLFSTLDGNEHRILRKALGGPQWSFGVLKNVWEPRIDGLIELFSKRMMEFSERGETVDISDKVAQFAADVMTMVSFSEPWGFVKNSRDERHLLESWRDGLNLFGFAGRFRWFRDTILKSPLLAPHILPKMSDASGMGYLIAQADEQVARREKLIDEQGFTQDKPDFLQYALEARIQSQPLSPVQKRAHITLLIQAGADTTGTALGSTLRFLLTHPSCLARVRSEIAAAEAAGRLSSPVQYEETRAYLPYFVACIKESMRLNPPATNLFSRLVPEGGARVGGVFVPEGTEITTQAWVVMRDPELYAPDPEAYRPERWLESEEKTAEFESCSFVFGMGPRVCLGKDIAVMELYKLLPEILRRFDMELVSEGRPIVAGGVMYNSGLTVRLSGRKA</sequence>
<dbReference type="Pfam" id="PF00067">
    <property type="entry name" value="p450"/>
    <property type="match status" value="1"/>
</dbReference>
<keyword evidence="6" id="KW-0560">Oxidoreductase</keyword>
<evidence type="ECO:0000313" key="7">
    <source>
        <dbReference type="EMBL" id="GAB1319696.1"/>
    </source>
</evidence>
<dbReference type="InterPro" id="IPR036396">
    <property type="entry name" value="Cyt_P450_sf"/>
</dbReference>
<dbReference type="InterPro" id="IPR002401">
    <property type="entry name" value="Cyt_P450_E_grp-I"/>
</dbReference>
<dbReference type="PANTHER" id="PTHR24305">
    <property type="entry name" value="CYTOCHROME P450"/>
    <property type="match status" value="1"/>
</dbReference>
<evidence type="ECO:0000256" key="1">
    <source>
        <dbReference type="ARBA" id="ARBA00001971"/>
    </source>
</evidence>
<reference evidence="7 8" key="1">
    <citation type="submission" date="2024-09" db="EMBL/GenBank/DDBJ databases">
        <title>Itraconazole resistance in Madurella fahalii resulting from another homologue of gene encoding cytochrome P450 14-alpha sterol demethylase (CYP51).</title>
        <authorList>
            <person name="Yoshioka I."/>
            <person name="Fahal A.H."/>
            <person name="Kaneko S."/>
            <person name="Yaguchi T."/>
        </authorList>
    </citation>
    <scope>NUCLEOTIDE SEQUENCE [LARGE SCALE GENOMIC DNA]</scope>
    <source>
        <strain evidence="7 8">IFM 68171</strain>
    </source>
</reference>
<evidence type="ECO:0000256" key="4">
    <source>
        <dbReference type="ARBA" id="ARBA00022723"/>
    </source>
</evidence>
<evidence type="ECO:0000256" key="2">
    <source>
        <dbReference type="ARBA" id="ARBA00010617"/>
    </source>
</evidence>
<dbReference type="GeneID" id="98180648"/>
<dbReference type="InterPro" id="IPR001128">
    <property type="entry name" value="Cyt_P450"/>
</dbReference>
<dbReference type="PRINTS" id="PR00385">
    <property type="entry name" value="P450"/>
</dbReference>
<keyword evidence="4 6" id="KW-0479">Metal-binding</keyword>
<dbReference type="PANTHER" id="PTHR24305:SF232">
    <property type="entry name" value="P450, PUTATIVE (EUROFUNG)-RELATED"/>
    <property type="match status" value="1"/>
</dbReference>
<accession>A0ABQ0GPN3</accession>
<keyword evidence="8" id="KW-1185">Reference proteome</keyword>
<dbReference type="InterPro" id="IPR050121">
    <property type="entry name" value="Cytochrome_P450_monoxygenase"/>
</dbReference>
<dbReference type="Proteomes" id="UP001628179">
    <property type="component" value="Unassembled WGS sequence"/>
</dbReference>
<dbReference type="CDD" id="cd11060">
    <property type="entry name" value="CYP57A1-like"/>
    <property type="match status" value="1"/>
</dbReference>
<evidence type="ECO:0000313" key="8">
    <source>
        <dbReference type="Proteomes" id="UP001628179"/>
    </source>
</evidence>
<name>A0ABQ0GPN3_9PEZI</name>
<gene>
    <name evidence="7" type="ORF">MFIFM68171_09906</name>
</gene>
<comment type="similarity">
    <text evidence="2 6">Belongs to the cytochrome P450 family.</text>
</comment>
<dbReference type="PROSITE" id="PS00086">
    <property type="entry name" value="CYTOCHROME_P450"/>
    <property type="match status" value="1"/>
</dbReference>
<dbReference type="EMBL" id="BAAFSV010000005">
    <property type="protein sequence ID" value="GAB1319696.1"/>
    <property type="molecule type" value="Genomic_DNA"/>
</dbReference>
<dbReference type="SUPFAM" id="SSF48264">
    <property type="entry name" value="Cytochrome P450"/>
    <property type="match status" value="1"/>
</dbReference>